<proteinExistence type="predicted"/>
<name>A0A3E2TEN9_9FIRM</name>
<evidence type="ECO:0000313" key="1">
    <source>
        <dbReference type="EMBL" id="RGB73678.1"/>
    </source>
</evidence>
<sequence>MKLAAIAKLIKADEYCKLYKVLYEESTGCDLYIGTKTTIFPLSGFPKAQNESELATLLGISKKEWEDIQFDADPCPNGVRSVGGMNLDDTADSEVDCVTGRIRIRYCGNDLIPMIDPHHGTVGFVDAKQILPVADEIRKSGYFKYCLRKMESGGRYYVIKDGMVVRGAVLPVKLESLAKFGLRELADMVAKTTDAADVEDLSKREKNGDG</sequence>
<accession>A0A3E2TEN9</accession>
<reference evidence="1 2" key="1">
    <citation type="submission" date="2018-08" db="EMBL/GenBank/DDBJ databases">
        <title>A genome reference for cultivated species of the human gut microbiota.</title>
        <authorList>
            <person name="Zou Y."/>
            <person name="Xue W."/>
            <person name="Luo G."/>
        </authorList>
    </citation>
    <scope>NUCLEOTIDE SEQUENCE [LARGE SCALE GENOMIC DNA]</scope>
    <source>
        <strain evidence="1 2">AF36-11AT</strain>
    </source>
</reference>
<dbReference type="AlphaFoldDB" id="A0A3E2TEN9"/>
<dbReference type="Proteomes" id="UP000261140">
    <property type="component" value="Unassembled WGS sequence"/>
</dbReference>
<organism evidence="1 2">
    <name type="scientific">Faecalibacterium prausnitzii</name>
    <dbReference type="NCBI Taxonomy" id="853"/>
    <lineage>
        <taxon>Bacteria</taxon>
        <taxon>Bacillati</taxon>
        <taxon>Bacillota</taxon>
        <taxon>Clostridia</taxon>
        <taxon>Eubacteriales</taxon>
        <taxon>Oscillospiraceae</taxon>
        <taxon>Faecalibacterium</taxon>
    </lineage>
</organism>
<dbReference type="RefSeq" id="WP_117504370.1">
    <property type="nucleotide sequence ID" value="NZ_QVEQ01000001.1"/>
</dbReference>
<dbReference type="EMBL" id="QVEQ01000001">
    <property type="protein sequence ID" value="RGB73678.1"/>
    <property type="molecule type" value="Genomic_DNA"/>
</dbReference>
<comment type="caution">
    <text evidence="1">The sequence shown here is derived from an EMBL/GenBank/DDBJ whole genome shotgun (WGS) entry which is preliminary data.</text>
</comment>
<protein>
    <submittedName>
        <fullName evidence="1">Uncharacterized protein</fullName>
    </submittedName>
</protein>
<gene>
    <name evidence="1" type="ORF">DWZ89_02510</name>
</gene>
<evidence type="ECO:0000313" key="2">
    <source>
        <dbReference type="Proteomes" id="UP000261140"/>
    </source>
</evidence>